<evidence type="ECO:0000313" key="4">
    <source>
        <dbReference type="Proteomes" id="UP001499909"/>
    </source>
</evidence>
<name>A0ABP7NNW0_9BACT</name>
<dbReference type="Gene3D" id="2.60.120.1130">
    <property type="match status" value="1"/>
</dbReference>
<organism evidence="3 4">
    <name type="scientific">Hymenobacter algoricola</name>
    <dbReference type="NCBI Taxonomy" id="486267"/>
    <lineage>
        <taxon>Bacteria</taxon>
        <taxon>Pseudomonadati</taxon>
        <taxon>Bacteroidota</taxon>
        <taxon>Cytophagia</taxon>
        <taxon>Cytophagales</taxon>
        <taxon>Hymenobacteraceae</taxon>
        <taxon>Hymenobacter</taxon>
    </lineage>
</organism>
<proteinExistence type="predicted"/>
<reference evidence="4" key="1">
    <citation type="journal article" date="2019" name="Int. J. Syst. Evol. Microbiol.">
        <title>The Global Catalogue of Microorganisms (GCM) 10K type strain sequencing project: providing services to taxonomists for standard genome sequencing and annotation.</title>
        <authorList>
            <consortium name="The Broad Institute Genomics Platform"/>
            <consortium name="The Broad Institute Genome Sequencing Center for Infectious Disease"/>
            <person name="Wu L."/>
            <person name="Ma J."/>
        </authorList>
    </citation>
    <scope>NUCLEOTIDE SEQUENCE [LARGE SCALE GENOMIC DNA]</scope>
    <source>
        <strain evidence="4">JCM 17214</strain>
    </source>
</reference>
<comment type="caution">
    <text evidence="3">The sequence shown here is derived from an EMBL/GenBank/DDBJ whole genome shotgun (WGS) entry which is preliminary data.</text>
</comment>
<accession>A0ABP7NNW0</accession>
<evidence type="ECO:0000313" key="3">
    <source>
        <dbReference type="EMBL" id="GAA3951050.1"/>
    </source>
</evidence>
<evidence type="ECO:0000259" key="2">
    <source>
        <dbReference type="Pfam" id="PF01841"/>
    </source>
</evidence>
<protein>
    <recommendedName>
        <fullName evidence="2">Transglutaminase-like domain-containing protein</fullName>
    </recommendedName>
</protein>
<dbReference type="Gene3D" id="2.60.40.3140">
    <property type="match status" value="1"/>
</dbReference>
<dbReference type="EMBL" id="BAABDH010000109">
    <property type="protein sequence ID" value="GAA3951050.1"/>
    <property type="molecule type" value="Genomic_DNA"/>
</dbReference>
<sequence length="682" mass="77211">MTPTLLRRLALLVICGAAFTPAFSQEAPIKFGKIDERDLTGANFVADSAAAAVILCDYGRSHFEYIDGDFRILFERVTRIKILKKSGYDWATVKVPLYHKERNAEKLTGLKGFTYNLVDGHMVKEKLPTEAIFRDEATANVTVRKFTLPNVRVGSIIEYSYLVTSDFLFNFQDWQFQHEIPVRWSEYQATIPKYFDYKTLMQGYDALALNEHTEGVMQAALRESGGTSGSGFATQRVAGSTTMVQVPTKIHRWVMKDVPAFRDEPYMTSYKDYVDRIDFELAGIRWEGQPYQPVSNTWVQIDRELLTDDNFGAQLKRGSFMKDQLTPLLAKETDPAARVAAIHALVRKSVKYNGTDRLYTAGTLRHAYDVHTGSAADVNLLLIATLREAGLTANPVMLSTRDNGMINTDLPLVSKFNYVIAHVSLPDGKEMLVDATEELLPCGTLPQRCLSRTGRLVMPNPEESRWVDLKPTQRYLEYRQIQLTVDERGGITGKVHQEHGGYSAQHERELLQKQGEKKYIEQLASAHEGWSIPKFAFKEREQLPKPLTLDYEFASAGADGPTSTIYLSPLRSFSDEKNPFRHEERLFPVDFGAQVDETVMMTITLPAGFVAEELPKSALVDLPEDGGRYSYTIVPGENAIQIVSRMSLRKPFYSAEEYAYLREFYNRMLAKQAEQIVLKKKS</sequence>
<dbReference type="InterPro" id="IPR002931">
    <property type="entry name" value="Transglutaminase-like"/>
</dbReference>
<feature type="domain" description="Transglutaminase-like" evidence="2">
    <location>
        <begin position="329"/>
        <end position="427"/>
    </location>
</feature>
<dbReference type="Gene3D" id="3.10.620.30">
    <property type="match status" value="1"/>
</dbReference>
<dbReference type="Proteomes" id="UP001499909">
    <property type="component" value="Unassembled WGS sequence"/>
</dbReference>
<dbReference type="RefSeq" id="WP_345117062.1">
    <property type="nucleotide sequence ID" value="NZ_BAABDH010000109.1"/>
</dbReference>
<feature type="chain" id="PRO_5046222687" description="Transglutaminase-like domain-containing protein" evidence="1">
    <location>
        <begin position="25"/>
        <end position="682"/>
    </location>
</feature>
<dbReference type="Pfam" id="PF01841">
    <property type="entry name" value="Transglut_core"/>
    <property type="match status" value="1"/>
</dbReference>
<evidence type="ECO:0000256" key="1">
    <source>
        <dbReference type="SAM" id="SignalP"/>
    </source>
</evidence>
<gene>
    <name evidence="3" type="ORF">GCM10022406_36110</name>
</gene>
<keyword evidence="4" id="KW-1185">Reference proteome</keyword>
<keyword evidence="1" id="KW-0732">Signal</keyword>
<feature type="signal peptide" evidence="1">
    <location>
        <begin position="1"/>
        <end position="24"/>
    </location>
</feature>